<dbReference type="OrthoDB" id="748007at2"/>
<comment type="caution">
    <text evidence="2">The sequence shown here is derived from an EMBL/GenBank/DDBJ whole genome shotgun (WGS) entry which is preliminary data.</text>
</comment>
<dbReference type="EMBL" id="PVTH01000004">
    <property type="protein sequence ID" value="PRY53036.1"/>
    <property type="molecule type" value="Genomic_DNA"/>
</dbReference>
<dbReference type="RefSeq" id="WP_106292626.1">
    <property type="nucleotide sequence ID" value="NZ_PVTH01000004.1"/>
</dbReference>
<feature type="chain" id="PRO_5015586917" description="PorV/PorQ family protein" evidence="1">
    <location>
        <begin position="20"/>
        <end position="268"/>
    </location>
</feature>
<reference evidence="2 3" key="1">
    <citation type="submission" date="2018-03" db="EMBL/GenBank/DDBJ databases">
        <title>Genomic Encyclopedia of Type Strains, Phase III (KMG-III): the genomes of soil and plant-associated and newly described type strains.</title>
        <authorList>
            <person name="Whitman W."/>
        </authorList>
    </citation>
    <scope>NUCLEOTIDE SEQUENCE [LARGE SCALE GENOMIC DNA]</scope>
    <source>
        <strain evidence="2 3">CGMCC 1.9313</strain>
    </source>
</reference>
<sequence length="268" mass="28952">MKVIRLSFLLFLFTGTSGAQDINPGSRLLSMGNTGVALQDVWSMQANPAGIASLACPAAALTYQKNYPGTSLSTEAAVMVYPLKKHAFGLAFQSFGFSAYKELRMGLAYARKFGETVFTAVDFHYHQISVPSYGETRAFSIDAGFQYKPSSELIIGAHISNLSNSSYDQSAGADIPVQLSVGASYRFSEELLLSSSVVAANGDRGGDFRTGLEYCLMSQLAFRAGVGIHPFNQYAGMGYVFKRLSVDMAVSNHLVLGYNPQISLAYVF</sequence>
<evidence type="ECO:0000256" key="1">
    <source>
        <dbReference type="SAM" id="SignalP"/>
    </source>
</evidence>
<proteinExistence type="predicted"/>
<evidence type="ECO:0000313" key="3">
    <source>
        <dbReference type="Proteomes" id="UP000238034"/>
    </source>
</evidence>
<evidence type="ECO:0008006" key="4">
    <source>
        <dbReference type="Google" id="ProtNLM"/>
    </source>
</evidence>
<accession>A0A2T0U536</accession>
<evidence type="ECO:0000313" key="2">
    <source>
        <dbReference type="EMBL" id="PRY53036.1"/>
    </source>
</evidence>
<dbReference type="Proteomes" id="UP000238034">
    <property type="component" value="Unassembled WGS sequence"/>
</dbReference>
<keyword evidence="1" id="KW-0732">Signal</keyword>
<keyword evidence="3" id="KW-1185">Reference proteome</keyword>
<gene>
    <name evidence="2" type="ORF">B0I27_10443</name>
</gene>
<protein>
    <recommendedName>
        <fullName evidence="4">PorV/PorQ family protein</fullName>
    </recommendedName>
</protein>
<dbReference type="SUPFAM" id="SSF56935">
    <property type="entry name" value="Porins"/>
    <property type="match status" value="1"/>
</dbReference>
<dbReference type="Gene3D" id="2.40.160.60">
    <property type="entry name" value="Outer membrane protein transport protein (OMPP1/FadL/TodX)"/>
    <property type="match status" value="1"/>
</dbReference>
<dbReference type="AlphaFoldDB" id="A0A2T0U536"/>
<feature type="signal peptide" evidence="1">
    <location>
        <begin position="1"/>
        <end position="19"/>
    </location>
</feature>
<name>A0A2T0U536_9SPHI</name>
<organism evidence="2 3">
    <name type="scientific">Arcticibacter pallidicorallinus</name>
    <dbReference type="NCBI Taxonomy" id="1259464"/>
    <lineage>
        <taxon>Bacteria</taxon>
        <taxon>Pseudomonadati</taxon>
        <taxon>Bacteroidota</taxon>
        <taxon>Sphingobacteriia</taxon>
        <taxon>Sphingobacteriales</taxon>
        <taxon>Sphingobacteriaceae</taxon>
        <taxon>Arcticibacter</taxon>
    </lineage>
</organism>